<feature type="domain" description="Dienelactone hydrolase" evidence="1">
    <location>
        <begin position="66"/>
        <end position="272"/>
    </location>
</feature>
<dbReference type="RefSeq" id="WP_078922866.1">
    <property type="nucleotide sequence ID" value="NZ_FUYB01000011.1"/>
</dbReference>
<proteinExistence type="predicted"/>
<dbReference type="EMBL" id="FUYB01000011">
    <property type="protein sequence ID" value="SKA83388.1"/>
    <property type="molecule type" value="Genomic_DNA"/>
</dbReference>
<accession>A0A1T4X2K2</accession>
<dbReference type="Pfam" id="PF01738">
    <property type="entry name" value="DLH"/>
    <property type="match status" value="1"/>
</dbReference>
<organism evidence="2 3">
    <name type="scientific">Thiothrix eikelboomii</name>
    <dbReference type="NCBI Taxonomy" id="92487"/>
    <lineage>
        <taxon>Bacteria</taxon>
        <taxon>Pseudomonadati</taxon>
        <taxon>Pseudomonadota</taxon>
        <taxon>Gammaproteobacteria</taxon>
        <taxon>Thiotrichales</taxon>
        <taxon>Thiotrichaceae</taxon>
        <taxon>Thiothrix</taxon>
    </lineage>
</organism>
<dbReference type="AlphaFoldDB" id="A0A1T4X2K2"/>
<dbReference type="InterPro" id="IPR051049">
    <property type="entry name" value="Dienelactone_hydrolase-like"/>
</dbReference>
<reference evidence="2 3" key="1">
    <citation type="submission" date="2017-02" db="EMBL/GenBank/DDBJ databases">
        <authorList>
            <person name="Peterson S.W."/>
        </authorList>
    </citation>
    <scope>NUCLEOTIDE SEQUENCE [LARGE SCALE GENOMIC DNA]</scope>
    <source>
        <strain evidence="2 3">ATCC 49788</strain>
    </source>
</reference>
<evidence type="ECO:0000259" key="1">
    <source>
        <dbReference type="Pfam" id="PF01738"/>
    </source>
</evidence>
<name>A0A1T4X2K2_9GAMM</name>
<dbReference type="STRING" id="92487.SAMN02745130_02396"/>
<dbReference type="Proteomes" id="UP000190460">
    <property type="component" value="Unassembled WGS sequence"/>
</dbReference>
<dbReference type="PANTHER" id="PTHR46623">
    <property type="entry name" value="CARBOXYMETHYLENEBUTENOLIDASE-RELATED"/>
    <property type="match status" value="1"/>
</dbReference>
<dbReference type="InterPro" id="IPR029058">
    <property type="entry name" value="AB_hydrolase_fold"/>
</dbReference>
<dbReference type="SUPFAM" id="SSF53474">
    <property type="entry name" value="alpha/beta-Hydrolases"/>
    <property type="match status" value="1"/>
</dbReference>
<protein>
    <submittedName>
        <fullName evidence="2">Carboxymethylenebutenolidase</fullName>
    </submittedName>
</protein>
<sequence>MCDLHGCGTQTQLAPIKLDSTQRRLFLQGLACLPLATVLAYPELAKAAAASTEEVSISLEMDTKVQASLALPAAEKAPAVILIHEWWGLNDQIKAVAAELANLGYVALAVDLYGGKVASTPDEAKALMGDLDPKIAKETMVGWVDYLKKHPRVNGKVATLGWCFGGGWSLNTSIATPVDATIIYYGNVTKTANDLKALNGPVLGQFGKLDKSINQEMVSGFEQEMDKAGKKDRLTVYWYDADHAFANPTGARYDEANAKLAWERTLEFLKTHLGT</sequence>
<gene>
    <name evidence="2" type="ORF">SAMN02745130_02396</name>
</gene>
<dbReference type="GO" id="GO:0016787">
    <property type="term" value="F:hydrolase activity"/>
    <property type="evidence" value="ECO:0007669"/>
    <property type="project" value="InterPro"/>
</dbReference>
<keyword evidence="3" id="KW-1185">Reference proteome</keyword>
<evidence type="ECO:0000313" key="2">
    <source>
        <dbReference type="EMBL" id="SKA83388.1"/>
    </source>
</evidence>
<dbReference type="OrthoDB" id="9787933at2"/>
<dbReference type="InterPro" id="IPR002925">
    <property type="entry name" value="Dienelactn_hydro"/>
</dbReference>
<evidence type="ECO:0000313" key="3">
    <source>
        <dbReference type="Proteomes" id="UP000190460"/>
    </source>
</evidence>
<dbReference type="Gene3D" id="3.40.50.1820">
    <property type="entry name" value="alpha/beta hydrolase"/>
    <property type="match status" value="1"/>
</dbReference>
<dbReference type="PANTHER" id="PTHR46623:SF6">
    <property type="entry name" value="ALPHA_BETA-HYDROLASES SUPERFAMILY PROTEIN"/>
    <property type="match status" value="1"/>
</dbReference>